<dbReference type="InterPro" id="IPR008271">
    <property type="entry name" value="Ser/Thr_kinase_AS"/>
</dbReference>
<dbReference type="InterPro" id="IPR011009">
    <property type="entry name" value="Kinase-like_dom_sf"/>
</dbReference>
<evidence type="ECO:0000256" key="4">
    <source>
        <dbReference type="ARBA" id="ARBA00022840"/>
    </source>
</evidence>
<dbReference type="SMART" id="SM00220">
    <property type="entry name" value="S_TKc"/>
    <property type="match status" value="1"/>
</dbReference>
<evidence type="ECO:0000256" key="6">
    <source>
        <dbReference type="RuleBase" id="RU000304"/>
    </source>
</evidence>
<dbReference type="SUPFAM" id="SSF56112">
    <property type="entry name" value="Protein kinase-like (PK-like)"/>
    <property type="match status" value="1"/>
</dbReference>
<comment type="caution">
    <text evidence="8">The sequence shown here is derived from an EMBL/GenBank/DDBJ whole genome shotgun (WGS) entry which is preliminary data.</text>
</comment>
<gene>
    <name evidence="8" type="ORF">FCM35_KLT07172</name>
</gene>
<evidence type="ECO:0000313" key="9">
    <source>
        <dbReference type="Proteomes" id="UP000623129"/>
    </source>
</evidence>
<keyword evidence="6" id="KW-0723">Serine/threonine-protein kinase</keyword>
<feature type="domain" description="Protein kinase" evidence="7">
    <location>
        <begin position="16"/>
        <end position="286"/>
    </location>
</feature>
<evidence type="ECO:0000259" key="7">
    <source>
        <dbReference type="PROSITE" id="PS50011"/>
    </source>
</evidence>
<dbReference type="Gene3D" id="1.10.510.10">
    <property type="entry name" value="Transferase(Phosphotransferase) domain 1"/>
    <property type="match status" value="1"/>
</dbReference>
<dbReference type="PROSITE" id="PS00107">
    <property type="entry name" value="PROTEIN_KINASE_ATP"/>
    <property type="match status" value="1"/>
</dbReference>
<dbReference type="PROSITE" id="PS00108">
    <property type="entry name" value="PROTEIN_KINASE_ST"/>
    <property type="match status" value="1"/>
</dbReference>
<keyword evidence="9" id="KW-1185">Reference proteome</keyword>
<dbReference type="Pfam" id="PF00069">
    <property type="entry name" value="Pkinase"/>
    <property type="match status" value="1"/>
</dbReference>
<keyword evidence="2 5" id="KW-0547">Nucleotide-binding</keyword>
<keyword evidence="1" id="KW-0808">Transferase</keyword>
<dbReference type="GO" id="GO:0005524">
    <property type="term" value="F:ATP binding"/>
    <property type="evidence" value="ECO:0007669"/>
    <property type="project" value="UniProtKB-UniRule"/>
</dbReference>
<proteinExistence type="inferred from homology"/>
<dbReference type="PIRSF" id="PIRSF000654">
    <property type="entry name" value="Integrin-linked_kinase"/>
    <property type="match status" value="1"/>
</dbReference>
<dbReference type="Proteomes" id="UP000623129">
    <property type="component" value="Unassembled WGS sequence"/>
</dbReference>
<dbReference type="InterPro" id="IPR017441">
    <property type="entry name" value="Protein_kinase_ATP_BS"/>
</dbReference>
<protein>
    <submittedName>
        <fullName evidence="8">Serine/threonine-protein kinase-like protein</fullName>
    </submittedName>
</protein>
<dbReference type="Gene3D" id="3.30.200.20">
    <property type="entry name" value="Phosphorylase Kinase, domain 1"/>
    <property type="match status" value="1"/>
</dbReference>
<dbReference type="PROSITE" id="PS50011">
    <property type="entry name" value="PROTEIN_KINASE_DOM"/>
    <property type="match status" value="1"/>
</dbReference>
<keyword evidence="3 8" id="KW-0418">Kinase</keyword>
<evidence type="ECO:0000256" key="3">
    <source>
        <dbReference type="ARBA" id="ARBA00022777"/>
    </source>
</evidence>
<dbReference type="InterPro" id="IPR000719">
    <property type="entry name" value="Prot_kinase_dom"/>
</dbReference>
<dbReference type="OrthoDB" id="4062651at2759"/>
<feature type="binding site" evidence="5">
    <location>
        <position position="45"/>
    </location>
    <ligand>
        <name>ATP</name>
        <dbReference type="ChEBI" id="CHEBI:30616"/>
    </ligand>
</feature>
<evidence type="ECO:0000313" key="8">
    <source>
        <dbReference type="EMBL" id="KAF3327054.1"/>
    </source>
</evidence>
<dbReference type="GO" id="GO:0004674">
    <property type="term" value="F:protein serine/threonine kinase activity"/>
    <property type="evidence" value="ECO:0007669"/>
    <property type="project" value="UniProtKB-KW"/>
</dbReference>
<evidence type="ECO:0000256" key="5">
    <source>
        <dbReference type="PROSITE-ProRule" id="PRU10141"/>
    </source>
</evidence>
<dbReference type="AlphaFoldDB" id="A0A833QPU9"/>
<accession>A0A833QPU9</accession>
<organism evidence="8 9">
    <name type="scientific">Carex littledalei</name>
    <dbReference type="NCBI Taxonomy" id="544730"/>
    <lineage>
        <taxon>Eukaryota</taxon>
        <taxon>Viridiplantae</taxon>
        <taxon>Streptophyta</taxon>
        <taxon>Embryophyta</taxon>
        <taxon>Tracheophyta</taxon>
        <taxon>Spermatophyta</taxon>
        <taxon>Magnoliopsida</taxon>
        <taxon>Liliopsida</taxon>
        <taxon>Poales</taxon>
        <taxon>Cyperaceae</taxon>
        <taxon>Cyperoideae</taxon>
        <taxon>Cariceae</taxon>
        <taxon>Carex</taxon>
        <taxon>Carex subgen. Euthyceras</taxon>
    </lineage>
</organism>
<keyword evidence="4 5" id="KW-0067">ATP-binding</keyword>
<evidence type="ECO:0000256" key="1">
    <source>
        <dbReference type="ARBA" id="ARBA00022679"/>
    </source>
</evidence>
<evidence type="ECO:0000256" key="2">
    <source>
        <dbReference type="ARBA" id="ARBA00022741"/>
    </source>
</evidence>
<dbReference type="PANTHER" id="PTHR46146">
    <property type="entry name" value="SERINE/THREONINE-PROTEIN KINASE-LIKE PROTEIN CCR4"/>
    <property type="match status" value="1"/>
</dbReference>
<name>A0A833QPU9_9POAL</name>
<reference evidence="8" key="1">
    <citation type="submission" date="2020-01" db="EMBL/GenBank/DDBJ databases">
        <title>Genome sequence of Kobresia littledalei, the first chromosome-level genome in the family Cyperaceae.</title>
        <authorList>
            <person name="Qu G."/>
        </authorList>
    </citation>
    <scope>NUCLEOTIDE SEQUENCE</scope>
    <source>
        <strain evidence="8">C.B.Clarke</strain>
        <tissue evidence="8">Leaf</tissue>
    </source>
</reference>
<comment type="similarity">
    <text evidence="6">Belongs to the protein kinase superfamily.</text>
</comment>
<dbReference type="PANTHER" id="PTHR46146:SF23">
    <property type="entry name" value="PROTEIN KINASE DOMAIN-CONTAINING PROTEIN"/>
    <property type="match status" value="1"/>
</dbReference>
<dbReference type="EMBL" id="SWLB01000017">
    <property type="protein sequence ID" value="KAF3327054.1"/>
    <property type="molecule type" value="Genomic_DNA"/>
</dbReference>
<sequence>MKEYSYREIEVATDEFALERLIGKGSHGSVYKGMLRGGKVVAVKKPSIEGESKLENEINILDSITNSSIVNLLGFCHTPTKTKLLIMEFMPNGSLHDLIHMSSTPPSWTRRVLLSLQIAHAILSLHEGSPWPVIHRDIKSTNILLDSKWKARVSDFGLAISDDGQQIHRSVMPAGTIGYIDPCYTDSGKLGPENDVYSFGILLLEIMSSRKVFDFDSDPSSIVSWAIPLIKALQCEEVCDKRLPLYSNAEKTAVAQILNTAARCLSENVKRRPLMREVVKELQKVVECIRWPSFWLPFDCRVSCCVHRCVRAWKRCVKKRVTTTKIVCKDHLMFGGVDDSGSDGDFQLG</sequence>